<feature type="compositionally biased region" description="Basic and acidic residues" evidence="2">
    <location>
        <begin position="205"/>
        <end position="214"/>
    </location>
</feature>
<name>A0AAD9KWZ8_RIDPI</name>
<proteinExistence type="predicted"/>
<evidence type="ECO:0000256" key="2">
    <source>
        <dbReference type="SAM" id="MobiDB-lite"/>
    </source>
</evidence>
<dbReference type="Proteomes" id="UP001209878">
    <property type="component" value="Unassembled WGS sequence"/>
</dbReference>
<feature type="region of interest" description="Disordered" evidence="2">
    <location>
        <begin position="753"/>
        <end position="772"/>
    </location>
</feature>
<dbReference type="AlphaFoldDB" id="A0AAD9KWZ8"/>
<feature type="region of interest" description="Disordered" evidence="2">
    <location>
        <begin position="176"/>
        <end position="234"/>
    </location>
</feature>
<protein>
    <submittedName>
        <fullName evidence="3">Uncharacterized protein</fullName>
    </submittedName>
</protein>
<keyword evidence="4" id="KW-1185">Reference proteome</keyword>
<feature type="compositionally biased region" description="Basic and acidic residues" evidence="2">
    <location>
        <begin position="222"/>
        <end position="234"/>
    </location>
</feature>
<reference evidence="3" key="1">
    <citation type="journal article" date="2023" name="Mol. Biol. Evol.">
        <title>Third-Generation Sequencing Reveals the Adaptive Role of the Epigenome in Three Deep-Sea Polychaetes.</title>
        <authorList>
            <person name="Perez M."/>
            <person name="Aroh O."/>
            <person name="Sun Y."/>
            <person name="Lan Y."/>
            <person name="Juniper S.K."/>
            <person name="Young C.R."/>
            <person name="Angers B."/>
            <person name="Qian P.Y."/>
        </authorList>
    </citation>
    <scope>NUCLEOTIDE SEQUENCE</scope>
    <source>
        <strain evidence="3">R07B-5</strain>
    </source>
</reference>
<gene>
    <name evidence="3" type="ORF">NP493_524g02014</name>
</gene>
<organism evidence="3 4">
    <name type="scientific">Ridgeia piscesae</name>
    <name type="common">Tubeworm</name>
    <dbReference type="NCBI Taxonomy" id="27915"/>
    <lineage>
        <taxon>Eukaryota</taxon>
        <taxon>Metazoa</taxon>
        <taxon>Spiralia</taxon>
        <taxon>Lophotrochozoa</taxon>
        <taxon>Annelida</taxon>
        <taxon>Polychaeta</taxon>
        <taxon>Sedentaria</taxon>
        <taxon>Canalipalpata</taxon>
        <taxon>Sabellida</taxon>
        <taxon>Siboglinidae</taxon>
        <taxon>Ridgeia</taxon>
    </lineage>
</organism>
<feature type="compositionally biased region" description="Polar residues" evidence="2">
    <location>
        <begin position="676"/>
        <end position="687"/>
    </location>
</feature>
<feature type="region of interest" description="Disordered" evidence="2">
    <location>
        <begin position="634"/>
        <end position="706"/>
    </location>
</feature>
<comment type="caution">
    <text evidence="3">The sequence shown here is derived from an EMBL/GenBank/DDBJ whole genome shotgun (WGS) entry which is preliminary data.</text>
</comment>
<evidence type="ECO:0000313" key="4">
    <source>
        <dbReference type="Proteomes" id="UP001209878"/>
    </source>
</evidence>
<accession>A0AAD9KWZ8</accession>
<evidence type="ECO:0000256" key="1">
    <source>
        <dbReference type="SAM" id="Coils"/>
    </source>
</evidence>
<feature type="coiled-coil region" evidence="1">
    <location>
        <begin position="545"/>
        <end position="572"/>
    </location>
</feature>
<sequence>MMSVLLVTIPRQVCVFIRIRGKDKKTLAKLKASIRPAVEESVLLADYRNFESACREVKDVLDKTIKLVRTNIGKASMRMTLRQFRFIASACDKKEDQLQRKTEQIVHQKQYAESLQMSTETLRRLHLSDMDRIKTMTHAKAKLAEQLEAALLEKERCRLGELAALEKLASVDVNRRSNPGLTAEGASPPTKAEAGKTSPAPSDTSNHEEHREEKEEGEEEHMEEKVERENDGEHMKSVLAFTSFESSNKDEAEETLEDWRKALDSHKYVAAILMDLTKAFDCLPHSLLLVCGSPVTRLGNEPPPSSPVIIPDDPRDIEKAVLEGNVKHLKELLDAKTQLLDFQQSKITQLKTDIEAFHATSFISNSAGGQTKACAHTDKTYKNTKEHNATNLKNVKEFTSRMKHDYDKQLLLLQKAIQHERLRGEVMVHDTELKHTRQLSDVDKHATQLAKAVNRFKDGITQLLYNEDMANGAETMKSIQPITLDQKMSETKTVFSSITKNISEVLSAIEHRLQVAMVHRRVEQKQADSQKTAALRNMEACLTKLAAARKAKEESRQLLVKLQSMRASLERAWKPLSSGLEVTRPADVTMVRQNYRQLQYDYRGLQQVMESLVLGFNSSVTSIASAASSTDDAEDVLGELPSPALSGCTNTRRHSSLPGRLLHPPLGDKTPRVHSSDGSTRPRTSDGSPRGVIRHRSSRQRSSDGSLRINVGDWIVRADTMSRRPPRDMSPGSDRDFRVNQMQFDFETPMSPTQAITSAQPQPHPGSADTVTASQPARLSLAQHTYNLNQLEQGLRDRKLTRSVYELATSAINHAMMLPLLRIRHFFRRYIVHRSLREARDLFEHWTYDADMLMEQLRDTTDTAEKQRLVTIVDNVDLHIKQIADVFSQNTRRLQHTQEAFFREMEALLTEVVSQTGIPLLQPRGYAGSFRRIHALPYLLSDQCHLSTVAPGESTRIRWGDVDDVVGTHVRLHKAGESTPTWNHESAVVNDGIIGENVRRLPADYVNMPHFLELEFNQTQRMAQRLFDQLRMPTDYPLGRVSIYDVRDMTPVPPKSPFPVARSYPTIVSKPPHFIPRTNLPRPLPPAKLVARAS</sequence>
<dbReference type="EMBL" id="JAODUO010000526">
    <property type="protein sequence ID" value="KAK2178862.1"/>
    <property type="molecule type" value="Genomic_DNA"/>
</dbReference>
<keyword evidence="1" id="KW-0175">Coiled coil</keyword>
<evidence type="ECO:0000313" key="3">
    <source>
        <dbReference type="EMBL" id="KAK2178862.1"/>
    </source>
</evidence>